<organism evidence="2 3">
    <name type="scientific">Funneliformis geosporum</name>
    <dbReference type="NCBI Taxonomy" id="1117311"/>
    <lineage>
        <taxon>Eukaryota</taxon>
        <taxon>Fungi</taxon>
        <taxon>Fungi incertae sedis</taxon>
        <taxon>Mucoromycota</taxon>
        <taxon>Glomeromycotina</taxon>
        <taxon>Glomeromycetes</taxon>
        <taxon>Glomerales</taxon>
        <taxon>Glomeraceae</taxon>
        <taxon>Funneliformis</taxon>
    </lineage>
</organism>
<evidence type="ECO:0000313" key="3">
    <source>
        <dbReference type="Proteomes" id="UP001153678"/>
    </source>
</evidence>
<keyword evidence="3" id="KW-1185">Reference proteome</keyword>
<evidence type="ECO:0000313" key="2">
    <source>
        <dbReference type="EMBL" id="CAI2180951.1"/>
    </source>
</evidence>
<feature type="compositionally biased region" description="Basic and acidic residues" evidence="1">
    <location>
        <begin position="346"/>
        <end position="362"/>
    </location>
</feature>
<dbReference type="InterPro" id="IPR027417">
    <property type="entry name" value="P-loop_NTPase"/>
</dbReference>
<dbReference type="SUPFAM" id="SSF52058">
    <property type="entry name" value="L domain-like"/>
    <property type="match status" value="1"/>
</dbReference>
<reference evidence="2" key="1">
    <citation type="submission" date="2022-08" db="EMBL/GenBank/DDBJ databases">
        <authorList>
            <person name="Kallberg Y."/>
            <person name="Tangrot J."/>
            <person name="Rosling A."/>
        </authorList>
    </citation>
    <scope>NUCLEOTIDE SEQUENCE</scope>
    <source>
        <strain evidence="2">Wild A</strain>
    </source>
</reference>
<comment type="caution">
    <text evidence="2">The sequence shown here is derived from an EMBL/GenBank/DDBJ whole genome shotgun (WGS) entry which is preliminary data.</text>
</comment>
<accession>A0A9W4STI4</accession>
<dbReference type="EMBL" id="CAMKVN010002409">
    <property type="protein sequence ID" value="CAI2180951.1"/>
    <property type="molecule type" value="Genomic_DNA"/>
</dbReference>
<gene>
    <name evidence="2" type="ORF">FWILDA_LOCUS9839</name>
</gene>
<proteinExistence type="predicted"/>
<dbReference type="Proteomes" id="UP001153678">
    <property type="component" value="Unassembled WGS sequence"/>
</dbReference>
<sequence length="382" mass="43762">MSYNNILLQTTQKLHYITLLEVFDSNYKFLTLYFPEIHPKLTYQELLDGICERDNDLENKGKTRKGITLLDIRKGKVGNGIFNRSKNLIEDLKFEGFTNLRTLIISSHQLISLDVSECKNLEKLDCQNNKLTKLNVNNCHYLNEINCSSNPIRELNLSMCTNLNEVDINSCSNLNIDKIKSSLSFDSKNNKLTKNGPQITLAKEEDVRNILVIGTTGSGKSTLANVLANDSKFEERDSTTNTNSFTIMDILYEIGRGIYAAENKINQVIFVISGRFTSEQINAFNIFKNFIAESRITEFTTIDKSDLLAESQELRKMIKSCNGIVYVNNPPIPIIDEEKDSEGEIEDKKGRISRNEKKRKESREKIFDHLAEYCLEVYKFKE</sequence>
<dbReference type="AlphaFoldDB" id="A0A9W4STI4"/>
<dbReference type="Gene3D" id="3.80.10.10">
    <property type="entry name" value="Ribonuclease Inhibitor"/>
    <property type="match status" value="1"/>
</dbReference>
<feature type="region of interest" description="Disordered" evidence="1">
    <location>
        <begin position="339"/>
        <end position="362"/>
    </location>
</feature>
<evidence type="ECO:0000256" key="1">
    <source>
        <dbReference type="SAM" id="MobiDB-lite"/>
    </source>
</evidence>
<dbReference type="InterPro" id="IPR032675">
    <property type="entry name" value="LRR_dom_sf"/>
</dbReference>
<dbReference type="SUPFAM" id="SSF52540">
    <property type="entry name" value="P-loop containing nucleoside triphosphate hydrolases"/>
    <property type="match status" value="1"/>
</dbReference>
<name>A0A9W4STI4_9GLOM</name>
<dbReference type="Gene3D" id="3.40.50.300">
    <property type="entry name" value="P-loop containing nucleotide triphosphate hydrolases"/>
    <property type="match status" value="2"/>
</dbReference>
<protein>
    <submittedName>
        <fullName evidence="2">14916_t:CDS:1</fullName>
    </submittedName>
</protein>
<dbReference type="OrthoDB" id="2449544at2759"/>